<evidence type="ECO:0000256" key="9">
    <source>
        <dbReference type="ARBA" id="ARBA00022842"/>
    </source>
</evidence>
<dbReference type="EMBL" id="DUJN01000003">
    <property type="protein sequence ID" value="HII60828.1"/>
    <property type="molecule type" value="Genomic_DNA"/>
</dbReference>
<dbReference type="GO" id="GO:0005524">
    <property type="term" value="F:ATP binding"/>
    <property type="evidence" value="ECO:0007669"/>
    <property type="project" value="UniProtKB-UniRule"/>
</dbReference>
<dbReference type="GO" id="GO:0003723">
    <property type="term" value="F:RNA binding"/>
    <property type="evidence" value="ECO:0007669"/>
    <property type="project" value="InterPro"/>
</dbReference>
<dbReference type="FunFam" id="3.30.930.10:FF:000132">
    <property type="entry name" value="Phenylalanine--tRNA ligase beta subunit"/>
    <property type="match status" value="1"/>
</dbReference>
<comment type="caution">
    <text evidence="14">The sequence shown here is derived from an EMBL/GenBank/DDBJ whole genome shotgun (WGS) entry which is preliminary data.</text>
</comment>
<evidence type="ECO:0000256" key="5">
    <source>
        <dbReference type="ARBA" id="ARBA00022598"/>
    </source>
</evidence>
<accession>A0A832W7E3</accession>
<dbReference type="Pfam" id="PF03484">
    <property type="entry name" value="B5"/>
    <property type="match status" value="1"/>
</dbReference>
<evidence type="ECO:0000256" key="4">
    <source>
        <dbReference type="ARBA" id="ARBA00022490"/>
    </source>
</evidence>
<evidence type="ECO:0000313" key="14">
    <source>
        <dbReference type="EMBL" id="HII60828.1"/>
    </source>
</evidence>
<dbReference type="GO" id="GO:0000287">
    <property type="term" value="F:magnesium ion binding"/>
    <property type="evidence" value="ECO:0007669"/>
    <property type="project" value="InterPro"/>
</dbReference>
<evidence type="ECO:0000256" key="2">
    <source>
        <dbReference type="ARBA" id="ARBA00004496"/>
    </source>
</evidence>
<evidence type="ECO:0000256" key="8">
    <source>
        <dbReference type="ARBA" id="ARBA00022840"/>
    </source>
</evidence>
<evidence type="ECO:0000256" key="1">
    <source>
        <dbReference type="ARBA" id="ARBA00001946"/>
    </source>
</evidence>
<evidence type="ECO:0000313" key="15">
    <source>
        <dbReference type="Proteomes" id="UP000617544"/>
    </source>
</evidence>
<dbReference type="InterPro" id="IPR005146">
    <property type="entry name" value="B3/B4_tRNA-bd"/>
</dbReference>
<protein>
    <recommendedName>
        <fullName evidence="12">Phenylalanine--tRNA ligase beta subunit</fullName>
        <ecNumber evidence="12">6.1.1.20</ecNumber>
    </recommendedName>
    <alternativeName>
        <fullName evidence="12">Phenylalanyl-tRNA synthetase beta subunit</fullName>
        <shortName evidence="12">PheRS</shortName>
    </alternativeName>
</protein>
<dbReference type="GeneID" id="1442987"/>
<dbReference type="InterPro" id="IPR022918">
    <property type="entry name" value="Phe_tRNA_ligase_beta2_arc"/>
</dbReference>
<dbReference type="Gene3D" id="3.30.56.10">
    <property type="match status" value="2"/>
</dbReference>
<gene>
    <name evidence="12" type="primary">pheT</name>
    <name evidence="14" type="ORF">HA331_03555</name>
</gene>
<keyword evidence="7 12" id="KW-0547">Nucleotide-binding</keyword>
<evidence type="ECO:0000256" key="12">
    <source>
        <dbReference type="HAMAP-Rule" id="MF_00284"/>
    </source>
</evidence>
<feature type="binding site" evidence="12">
    <location>
        <position position="331"/>
    </location>
    <ligand>
        <name>Mg(2+)</name>
        <dbReference type="ChEBI" id="CHEBI:18420"/>
        <note>shared with alpha subunit</note>
    </ligand>
</feature>
<dbReference type="PANTHER" id="PTHR10947:SF0">
    <property type="entry name" value="PHENYLALANINE--TRNA LIGASE BETA SUBUNIT"/>
    <property type="match status" value="1"/>
</dbReference>
<comment type="catalytic activity">
    <reaction evidence="12">
        <text>tRNA(Phe) + L-phenylalanine + ATP = L-phenylalanyl-tRNA(Phe) + AMP + diphosphate + H(+)</text>
        <dbReference type="Rhea" id="RHEA:19413"/>
        <dbReference type="Rhea" id="RHEA-COMP:9668"/>
        <dbReference type="Rhea" id="RHEA-COMP:9699"/>
        <dbReference type="ChEBI" id="CHEBI:15378"/>
        <dbReference type="ChEBI" id="CHEBI:30616"/>
        <dbReference type="ChEBI" id="CHEBI:33019"/>
        <dbReference type="ChEBI" id="CHEBI:58095"/>
        <dbReference type="ChEBI" id="CHEBI:78442"/>
        <dbReference type="ChEBI" id="CHEBI:78531"/>
        <dbReference type="ChEBI" id="CHEBI:456215"/>
        <dbReference type="EC" id="6.1.1.20"/>
    </reaction>
</comment>
<dbReference type="Gene3D" id="3.30.930.10">
    <property type="entry name" value="Bira Bifunctional Protein, Domain 2"/>
    <property type="match status" value="1"/>
</dbReference>
<dbReference type="SUPFAM" id="SSF46955">
    <property type="entry name" value="Putative DNA-binding domain"/>
    <property type="match status" value="2"/>
</dbReference>
<dbReference type="Pfam" id="PF17759">
    <property type="entry name" value="tRNA_synthFbeta"/>
    <property type="match status" value="1"/>
</dbReference>
<comment type="cofactor">
    <cofactor evidence="1 12">
        <name>Mg(2+)</name>
        <dbReference type="ChEBI" id="CHEBI:18420"/>
    </cofactor>
</comment>
<dbReference type="SMR" id="A0A832W7E3"/>
<evidence type="ECO:0000256" key="3">
    <source>
        <dbReference type="ARBA" id="ARBA00007438"/>
    </source>
</evidence>
<dbReference type="SMART" id="SM00874">
    <property type="entry name" value="B5"/>
    <property type="match status" value="1"/>
</dbReference>
<comment type="similarity">
    <text evidence="3 12">Belongs to the phenylalanyl-tRNA synthetase beta subunit family. Type 2 subfamily.</text>
</comment>
<proteinExistence type="inferred from homology"/>
<keyword evidence="10 12" id="KW-0648">Protein biosynthesis</keyword>
<evidence type="ECO:0000259" key="13">
    <source>
        <dbReference type="PROSITE" id="PS51483"/>
    </source>
</evidence>
<dbReference type="FunFam" id="3.50.40.10:FF:000003">
    <property type="entry name" value="Phenylalanine--tRNA ligase beta subunit"/>
    <property type="match status" value="1"/>
</dbReference>
<dbReference type="PROSITE" id="PS51483">
    <property type="entry name" value="B5"/>
    <property type="match status" value="1"/>
</dbReference>
<feature type="domain" description="B5" evidence="13">
    <location>
        <begin position="278"/>
        <end position="353"/>
    </location>
</feature>
<dbReference type="InterPro" id="IPR009061">
    <property type="entry name" value="DNA-bd_dom_put_sf"/>
</dbReference>
<dbReference type="CDD" id="cd00769">
    <property type="entry name" value="PheRS_beta_core"/>
    <property type="match status" value="1"/>
</dbReference>
<comment type="subunit">
    <text evidence="12">Tetramer of two alpha and two beta subunits.</text>
</comment>
<dbReference type="InterPro" id="IPR045864">
    <property type="entry name" value="aa-tRNA-synth_II/BPL/LPL"/>
</dbReference>
<evidence type="ECO:0000256" key="11">
    <source>
        <dbReference type="ARBA" id="ARBA00023146"/>
    </source>
</evidence>
<dbReference type="InterPro" id="IPR045060">
    <property type="entry name" value="Phe-tRNA-ligase_IIc_bsu"/>
</dbReference>
<dbReference type="OMA" id="FPGRCAN"/>
<reference evidence="14" key="1">
    <citation type="journal article" date="2020" name="bioRxiv">
        <title>A rank-normalized archaeal taxonomy based on genome phylogeny resolves widespread incomplete and uneven classifications.</title>
        <authorList>
            <person name="Rinke C."/>
            <person name="Chuvochina M."/>
            <person name="Mussig A.J."/>
            <person name="Chaumeil P.-A."/>
            <person name="Waite D.W."/>
            <person name="Whitman W.B."/>
            <person name="Parks D.H."/>
            <person name="Hugenholtz P."/>
        </authorList>
    </citation>
    <scope>NUCLEOTIDE SEQUENCE</scope>
    <source>
        <strain evidence="14">UBA8834</strain>
    </source>
</reference>
<feature type="binding site" evidence="12">
    <location>
        <position position="341"/>
    </location>
    <ligand>
        <name>Mg(2+)</name>
        <dbReference type="ChEBI" id="CHEBI:18420"/>
        <note>shared with alpha subunit</note>
    </ligand>
</feature>
<feature type="binding site" evidence="12">
    <location>
        <position position="337"/>
    </location>
    <ligand>
        <name>Mg(2+)</name>
        <dbReference type="ChEBI" id="CHEBI:18420"/>
        <note>shared with alpha subunit</note>
    </ligand>
</feature>
<dbReference type="NCBIfam" id="TIGR00471">
    <property type="entry name" value="pheT_arch"/>
    <property type="match status" value="1"/>
</dbReference>
<dbReference type="InterPro" id="IPR004531">
    <property type="entry name" value="Phe-tRNA-synth_IIc_bsu_arc_euk"/>
</dbReference>
<evidence type="ECO:0000256" key="7">
    <source>
        <dbReference type="ARBA" id="ARBA00022741"/>
    </source>
</evidence>
<dbReference type="FunFam" id="3.30.56.10:FF:000011">
    <property type="entry name" value="Phenylalanine--tRNA ligase beta subunit"/>
    <property type="match status" value="1"/>
</dbReference>
<dbReference type="SMART" id="SM00873">
    <property type="entry name" value="B3_4"/>
    <property type="match status" value="1"/>
</dbReference>
<sequence>MPKFDVSKSDLERLIGRSFSIEEWEDLVLYAKCELDDVWEENGKVYFKLDSKDTNRPDLWSAEGVARQIKWALGIEKGLPKYEVKKSNVTVYVDEKLKDIRPYGVYAIVEGLRLDEDSLSQMIQLQEKIALTFGRRRREVAIGIFDFDKIKPPIYYKAAEKTEKFAPLGYKEEMTLEEILEKHEKGREYGHLIKDKQFYPLLIDSEGNVLSMPPIINSEFTGRVTTDTKNVFIDVTGWKLEKVMLALNVMVTALAERGGKIRSVRVVYKDFEIETPDLTPKEFEVELDYIRKLSGLELNDGEIKELLEKMMYEVEISRGRAKLKYPAFRDDIMHARDILEDVLIAYGYNNIEPEEPKLAVQGRGDPFKDFEDAIRDLMVGFGLQEVMTFNLTNKEVQFKKMNIPEEEIVEIANPISQRWSALRKWILPSLMEFLSNNTHEEYPQRIFEVGLATLIDESRETKTVSEPKLAVALAGTGYTFTNAKEILDALMRHLGFEYEIEEVEHGSFIPGRAGKIIVNGRDIGIIGEVHPQVLENWNIEVPVVAFEIFLRPLYRH</sequence>
<dbReference type="InterPro" id="IPR005147">
    <property type="entry name" value="tRNA_synthase_B5-dom"/>
</dbReference>
<keyword evidence="4 12" id="KW-0963">Cytoplasm</keyword>
<dbReference type="Pfam" id="PF03483">
    <property type="entry name" value="B3_4"/>
    <property type="match status" value="1"/>
</dbReference>
<dbReference type="PANTHER" id="PTHR10947">
    <property type="entry name" value="PHENYLALANYL-TRNA SYNTHETASE BETA CHAIN AND LEUCINE-RICH REPEAT-CONTAINING PROTEIN 47"/>
    <property type="match status" value="1"/>
</dbReference>
<dbReference type="AlphaFoldDB" id="A0A832W7E3"/>
<comment type="subcellular location">
    <subcellularLocation>
        <location evidence="2 12">Cytoplasm</location>
    </subcellularLocation>
</comment>
<name>A0A832W7E3_PYRHR</name>
<dbReference type="EC" id="6.1.1.20" evidence="12"/>
<evidence type="ECO:0000256" key="6">
    <source>
        <dbReference type="ARBA" id="ARBA00022723"/>
    </source>
</evidence>
<keyword evidence="11 12" id="KW-0030">Aminoacyl-tRNA synthetase</keyword>
<dbReference type="Proteomes" id="UP000617544">
    <property type="component" value="Unassembled WGS sequence"/>
</dbReference>
<keyword evidence="6 12" id="KW-0479">Metal-binding</keyword>
<dbReference type="RefSeq" id="WP_010884752.1">
    <property type="nucleotide sequence ID" value="NZ_DUJN01000003.1"/>
</dbReference>
<feature type="binding site" evidence="12">
    <location>
        <position position="340"/>
    </location>
    <ligand>
        <name>Mg(2+)</name>
        <dbReference type="ChEBI" id="CHEBI:18420"/>
        <note>shared with alpha subunit</note>
    </ligand>
</feature>
<organism evidence="14 15">
    <name type="scientific">Pyrococcus horikoshii</name>
    <dbReference type="NCBI Taxonomy" id="53953"/>
    <lineage>
        <taxon>Archaea</taxon>
        <taxon>Methanobacteriati</taxon>
        <taxon>Methanobacteriota</taxon>
        <taxon>Thermococci</taxon>
        <taxon>Thermococcales</taxon>
        <taxon>Thermococcaceae</taxon>
        <taxon>Pyrococcus</taxon>
    </lineage>
</organism>
<dbReference type="InterPro" id="IPR041616">
    <property type="entry name" value="PheRS_beta_core"/>
</dbReference>
<keyword evidence="9 12" id="KW-0460">Magnesium</keyword>
<keyword evidence="5 12" id="KW-0436">Ligase</keyword>
<dbReference type="HAMAP" id="MF_00284">
    <property type="entry name" value="Phe_tRNA_synth_beta2"/>
    <property type="match status" value="1"/>
</dbReference>
<dbReference type="SUPFAM" id="SSF55681">
    <property type="entry name" value="Class II aaRS and biotin synthetases"/>
    <property type="match status" value="1"/>
</dbReference>
<keyword evidence="8 12" id="KW-0067">ATP-binding</keyword>
<dbReference type="GO" id="GO:0006432">
    <property type="term" value="P:phenylalanyl-tRNA aminoacylation"/>
    <property type="evidence" value="ECO:0007669"/>
    <property type="project" value="UniProtKB-UniRule"/>
</dbReference>
<dbReference type="Gene3D" id="3.50.40.10">
    <property type="entry name" value="Phenylalanyl-trna Synthetase, Chain B, domain 3"/>
    <property type="match status" value="1"/>
</dbReference>
<dbReference type="GO" id="GO:0009328">
    <property type="term" value="C:phenylalanine-tRNA ligase complex"/>
    <property type="evidence" value="ECO:0007669"/>
    <property type="project" value="TreeGrafter"/>
</dbReference>
<dbReference type="SUPFAM" id="SSF56037">
    <property type="entry name" value="PheT/TilS domain"/>
    <property type="match status" value="1"/>
</dbReference>
<evidence type="ECO:0000256" key="10">
    <source>
        <dbReference type="ARBA" id="ARBA00022917"/>
    </source>
</evidence>
<dbReference type="GO" id="GO:0004826">
    <property type="term" value="F:phenylalanine-tRNA ligase activity"/>
    <property type="evidence" value="ECO:0007669"/>
    <property type="project" value="UniProtKB-UniRule"/>
</dbReference>
<dbReference type="InterPro" id="IPR020825">
    <property type="entry name" value="Phe-tRNA_synthase-like_B3/B4"/>
</dbReference>